<name>W8VZX2_9FLAO</name>
<feature type="domain" description="Endonuclease GajA/Old nuclease/RecF-like AAA" evidence="1">
    <location>
        <begin position="195"/>
        <end position="253"/>
    </location>
</feature>
<dbReference type="Gene3D" id="3.40.50.300">
    <property type="entry name" value="P-loop containing nucleotide triphosphate hydrolases"/>
    <property type="match status" value="1"/>
</dbReference>
<protein>
    <recommendedName>
        <fullName evidence="1">Endonuclease GajA/Old nuclease/RecF-like AAA domain-containing protein</fullName>
    </recommendedName>
</protein>
<dbReference type="GO" id="GO:0016887">
    <property type="term" value="F:ATP hydrolysis activity"/>
    <property type="evidence" value="ECO:0007669"/>
    <property type="project" value="InterPro"/>
</dbReference>
<dbReference type="RefSeq" id="WP_041495944.1">
    <property type="nucleotide sequence ID" value="NZ_AP014548.1"/>
</dbReference>
<gene>
    <name evidence="2" type="ORF">NMS_1312</name>
</gene>
<dbReference type="SUPFAM" id="SSF52540">
    <property type="entry name" value="P-loop containing nucleoside triphosphate hydrolases"/>
    <property type="match status" value="1"/>
</dbReference>
<dbReference type="OrthoDB" id="9805802at2"/>
<dbReference type="AlphaFoldDB" id="W8VZX2"/>
<reference evidence="2 3" key="1">
    <citation type="journal article" date="2014" name="Proc. Natl. Acad. Sci. U.S.A.">
        <title>Functional characterization of flavobacteria rhodopsins reveals a unique class of light-driven chloride pump in bacteria.</title>
        <authorList>
            <person name="Yoshizawa S."/>
            <person name="Kumagai Y."/>
            <person name="Kim H."/>
            <person name="Ogura Y."/>
            <person name="Hayashi T."/>
            <person name="Iwasaki W."/>
            <person name="DeLong E.F."/>
            <person name="Kogure K."/>
        </authorList>
    </citation>
    <scope>NUCLEOTIDE SEQUENCE [LARGE SCALE GENOMIC DNA]</scope>
    <source>
        <strain evidence="2 3">S1-08</strain>
    </source>
</reference>
<dbReference type="PANTHER" id="PTHR43581:SF4">
    <property type="entry name" value="ATP_GTP PHOSPHATASE"/>
    <property type="match status" value="1"/>
</dbReference>
<evidence type="ECO:0000313" key="2">
    <source>
        <dbReference type="EMBL" id="BAO55321.1"/>
    </source>
</evidence>
<dbReference type="Proteomes" id="UP000031760">
    <property type="component" value="Chromosome"/>
</dbReference>
<dbReference type="EMBL" id="AP014548">
    <property type="protein sequence ID" value="BAO55321.1"/>
    <property type="molecule type" value="Genomic_DNA"/>
</dbReference>
<dbReference type="KEGG" id="nmf:NMS_1312"/>
<dbReference type="PANTHER" id="PTHR43581">
    <property type="entry name" value="ATP/GTP PHOSPHATASE"/>
    <property type="match status" value="1"/>
</dbReference>
<sequence length="481" mass="54952">MSTELKIEKFKRVYEPITLKNFDFINYFVGENGSGKTSILNAISYLRDGGNSRHFLSPESVVNFQVDEKKQYLYWNNDNPNKTEDRGDLNPNIYLLLSNQEQEKGANGLSGKSRFDTRLGVGNAQSLDEFNSYMQEMGLNEVTAKKFIDQSDPFNQDNGRLIFESPEGNISPEMIADGLTVFFNLRKTLYKWQEQINSSNSISFIIIEEPENNLHPKFQKTIPILLNDFFVGLNEEVSNKVYFFISTHSPFIISSSANYINQKVFPLKNGKPLKIDFSTQSWEETNYSEGYAGSECAAVVSQMLGADITDIGYPENYCVLEEYSLQIILDSARKKGIIKNIQFVSASGVSKSVDLSETIYELEKLNTLIKCNPYYFDKYLLIIDNADDIVDENLQKRIESIRRKLESRFIELELPTLEDYYSNLDEELAATAKKEIEENSKSKQGILKAKFAEKISNSINDSETFSALFNNELDILLKNYS</sequence>
<proteinExistence type="predicted"/>
<dbReference type="Pfam" id="PF13175">
    <property type="entry name" value="AAA_15"/>
    <property type="match status" value="1"/>
</dbReference>
<dbReference type="GO" id="GO:0005524">
    <property type="term" value="F:ATP binding"/>
    <property type="evidence" value="ECO:0007669"/>
    <property type="project" value="InterPro"/>
</dbReference>
<evidence type="ECO:0000313" key="3">
    <source>
        <dbReference type="Proteomes" id="UP000031760"/>
    </source>
</evidence>
<keyword evidence="3" id="KW-1185">Reference proteome</keyword>
<dbReference type="InterPro" id="IPR041685">
    <property type="entry name" value="AAA_GajA/Old/RecF-like"/>
</dbReference>
<dbReference type="InterPro" id="IPR051396">
    <property type="entry name" value="Bact_Antivir_Def_Nuclease"/>
</dbReference>
<dbReference type="HOGENOM" id="CLU_567222_0_0_10"/>
<dbReference type="InterPro" id="IPR027417">
    <property type="entry name" value="P-loop_NTPase"/>
</dbReference>
<evidence type="ECO:0000259" key="1">
    <source>
        <dbReference type="Pfam" id="PF13175"/>
    </source>
</evidence>
<accession>W8VZX2</accession>
<organism evidence="2 3">
    <name type="scientific">Nonlabens marinus S1-08</name>
    <dbReference type="NCBI Taxonomy" id="1454201"/>
    <lineage>
        <taxon>Bacteria</taxon>
        <taxon>Pseudomonadati</taxon>
        <taxon>Bacteroidota</taxon>
        <taxon>Flavobacteriia</taxon>
        <taxon>Flavobacteriales</taxon>
        <taxon>Flavobacteriaceae</taxon>
        <taxon>Nonlabens</taxon>
    </lineage>
</organism>